<organism evidence="1 2">
    <name type="scientific">Neisseria macacae ATCC 33926</name>
    <dbReference type="NCBI Taxonomy" id="997348"/>
    <lineage>
        <taxon>Bacteria</taxon>
        <taxon>Pseudomonadati</taxon>
        <taxon>Pseudomonadota</taxon>
        <taxon>Betaproteobacteria</taxon>
        <taxon>Neisseriales</taxon>
        <taxon>Neisseriaceae</taxon>
        <taxon>Neisseria</taxon>
    </lineage>
</organism>
<name>A0AA36UIL6_9NEIS</name>
<dbReference type="EMBL" id="AFQE01000107">
    <property type="protein sequence ID" value="EGQ75965.1"/>
    <property type="molecule type" value="Genomic_DNA"/>
</dbReference>
<dbReference type="GO" id="GO:0004088">
    <property type="term" value="F:carbamoyl-phosphate synthase (glutamine-hydrolyzing) activity"/>
    <property type="evidence" value="ECO:0007669"/>
    <property type="project" value="UniProtKB-EC"/>
</dbReference>
<dbReference type="AlphaFoldDB" id="A0AA36UIL6"/>
<dbReference type="Proteomes" id="UP000004982">
    <property type="component" value="Unassembled WGS sequence"/>
</dbReference>
<dbReference type="SUPFAM" id="SSF56059">
    <property type="entry name" value="Glutathione synthetase ATP-binding domain-like"/>
    <property type="match status" value="1"/>
</dbReference>
<sequence length="381" mass="43590">MQSQTLQEYKLNILITSPRAPVALEWARFAKRGGHQVVFCDSLHFPVGIFAGLGGYRRIPAPRLDFAGYARAMTELVAQADCVIPTCEDIFYLARLDLPESERAKCWMPDHETLFTLHDKFRFFERMPQDTTVRFPATRRITSVGEVGYDSVKKTVLKPVYSRFGRSVIRGVTEGRLKNIHISADYPWVQQDFITGQGVCNYVICEHGSVLAHAAYRPRYLLNDSASTYFEPLSDPRLDEFVTKFAEQNAFHGQAAFDFIDDGNDLWLLECNPRATSGLHLLREDLIFDGAGRLQQREHNAPSKPLRVGATLPLLFGYRAWKEGKWTALWQDFRRADDVIADLPFYAQWLALGEMMWRSIRHHKPLTSASTFDIEFDGDEN</sequence>
<dbReference type="EC" id="6.3.5.5" evidence="1"/>
<evidence type="ECO:0000313" key="1">
    <source>
        <dbReference type="EMBL" id="EGQ75965.1"/>
    </source>
</evidence>
<reference evidence="1 2" key="1">
    <citation type="submission" date="2011-05" db="EMBL/GenBank/DDBJ databases">
        <authorList>
            <person name="Muzny D."/>
            <person name="Qin X."/>
            <person name="Deng J."/>
            <person name="Jiang H."/>
            <person name="Liu Y."/>
            <person name="Qu J."/>
            <person name="Song X.-Z."/>
            <person name="Zhang L."/>
            <person name="Thornton R."/>
            <person name="Coyle M."/>
            <person name="Francisco L."/>
            <person name="Jackson L."/>
            <person name="Javaid M."/>
            <person name="Korchina V."/>
            <person name="Kovar C."/>
            <person name="Mata R."/>
            <person name="Mathew T."/>
            <person name="Ngo R."/>
            <person name="Nguyen L."/>
            <person name="Nguyen N."/>
            <person name="Okwuonu G."/>
            <person name="Ongeri F."/>
            <person name="Pham C."/>
            <person name="Simmons D."/>
            <person name="Wilczek-Boney K."/>
            <person name="Hale W."/>
            <person name="Jakkamsetti A."/>
            <person name="Pham P."/>
            <person name="Ruth R."/>
            <person name="San Lucas F."/>
            <person name="Warren J."/>
            <person name="Zhang J."/>
            <person name="Zhao Z."/>
            <person name="Zhou C."/>
            <person name="Zhu D."/>
            <person name="Lee S."/>
            <person name="Bess C."/>
            <person name="Blankenburg K."/>
            <person name="Forbes L."/>
            <person name="Fu Q."/>
            <person name="Gubbala S."/>
            <person name="Hirani K."/>
            <person name="Jayaseelan J.C."/>
            <person name="Lara F."/>
            <person name="Munidasa M."/>
            <person name="Palculict T."/>
            <person name="Patil S."/>
            <person name="Pu L.-L."/>
            <person name="Saada N."/>
            <person name="Tang L."/>
            <person name="Weissenberger G."/>
            <person name="Zhu Y."/>
            <person name="Hemphill L."/>
            <person name="Shang Y."/>
            <person name="Youmans B."/>
            <person name="Ayvaz T."/>
            <person name="Ross M."/>
            <person name="Santibanez J."/>
            <person name="Aqrawi P."/>
            <person name="Gross S."/>
            <person name="Joshi V."/>
            <person name="Fowler G."/>
            <person name="Nazareth L."/>
            <person name="Reid J."/>
            <person name="Worley K."/>
            <person name="Petrosino J."/>
            <person name="Highlander S."/>
            <person name="Gibbs R."/>
        </authorList>
    </citation>
    <scope>NUCLEOTIDE SEQUENCE [LARGE SCALE GENOMIC DNA]</scope>
    <source>
        <strain evidence="1 2">ATCC 33926</strain>
    </source>
</reference>
<gene>
    <name evidence="1" type="primary">carB3</name>
    <name evidence="1" type="ORF">HMPREF9418_2180</name>
</gene>
<protein>
    <submittedName>
        <fullName evidence="1">Carbamoylphosphate synthase large subunit</fullName>
        <ecNumber evidence="1">6.3.5.5</ecNumber>
    </submittedName>
</protein>
<comment type="caution">
    <text evidence="1">The sequence shown here is derived from an EMBL/GenBank/DDBJ whole genome shotgun (WGS) entry which is preliminary data.</text>
</comment>
<proteinExistence type="predicted"/>
<dbReference type="Gene3D" id="3.30.470.20">
    <property type="entry name" value="ATP-grasp fold, B domain"/>
    <property type="match status" value="1"/>
</dbReference>
<keyword evidence="1" id="KW-0436">Ligase</keyword>
<evidence type="ECO:0000313" key="2">
    <source>
        <dbReference type="Proteomes" id="UP000004982"/>
    </source>
</evidence>
<accession>A0AA36UIL6</accession>